<organism evidence="4 5">
    <name type="scientific">Reyranella soli</name>
    <dbReference type="NCBI Taxonomy" id="1230389"/>
    <lineage>
        <taxon>Bacteria</taxon>
        <taxon>Pseudomonadati</taxon>
        <taxon>Pseudomonadota</taxon>
        <taxon>Alphaproteobacteria</taxon>
        <taxon>Hyphomicrobiales</taxon>
        <taxon>Reyranellaceae</taxon>
        <taxon>Reyranella</taxon>
    </lineage>
</organism>
<dbReference type="SUPFAM" id="SSF110997">
    <property type="entry name" value="Sporulation related repeat"/>
    <property type="match status" value="1"/>
</dbReference>
<comment type="caution">
    <text evidence="4">The sequence shown here is derived from an EMBL/GenBank/DDBJ whole genome shotgun (WGS) entry which is preliminary data.</text>
</comment>
<evidence type="ECO:0000259" key="3">
    <source>
        <dbReference type="PROSITE" id="PS51724"/>
    </source>
</evidence>
<feature type="region of interest" description="Disordered" evidence="1">
    <location>
        <begin position="131"/>
        <end position="205"/>
    </location>
</feature>
<dbReference type="GO" id="GO:0042834">
    <property type="term" value="F:peptidoglycan binding"/>
    <property type="evidence" value="ECO:0007669"/>
    <property type="project" value="InterPro"/>
</dbReference>
<dbReference type="Proteomes" id="UP000321058">
    <property type="component" value="Unassembled WGS sequence"/>
</dbReference>
<proteinExistence type="predicted"/>
<evidence type="ECO:0000256" key="2">
    <source>
        <dbReference type="SAM" id="Phobius"/>
    </source>
</evidence>
<protein>
    <recommendedName>
        <fullName evidence="3">SPOR domain-containing protein</fullName>
    </recommendedName>
</protein>
<dbReference type="AlphaFoldDB" id="A0A512N9K7"/>
<dbReference type="OrthoDB" id="7338235at2"/>
<sequence>MHIRRSPSGDGPTIYRPSESVASVRLDPPARPVAHEPDSIPPPPRDSLLMRVNRRRGQILTVMVSIAAIASFGSVVWWAHNQDVKAGGRGLEPLVVQAPATPSRIKPENAGGLTVPNQDKEVFNRLQPNTVPAQPEKLLPGPTNPKLPAGGILPAPAAPKPPDAEVAGKTPTPLQAATPASVTPGSGAPAPAPAVTETKPAATESGPSIASLIDNMSGPVGGWRVQVASVKNEDVAKSTWARLQSAHGDVMANLRMQAVRVDLGDKGVWYRVQGGPLDEKQAQNVCSTLKTRKADCVLIPPAR</sequence>
<reference evidence="4 5" key="1">
    <citation type="submission" date="2019-07" db="EMBL/GenBank/DDBJ databases">
        <title>Whole genome shotgun sequence of Reyranella soli NBRC 108950.</title>
        <authorList>
            <person name="Hosoyama A."/>
            <person name="Uohara A."/>
            <person name="Ohji S."/>
            <person name="Ichikawa N."/>
        </authorList>
    </citation>
    <scope>NUCLEOTIDE SEQUENCE [LARGE SCALE GENOMIC DNA]</scope>
    <source>
        <strain evidence="4 5">NBRC 108950</strain>
    </source>
</reference>
<accession>A0A512N9K7</accession>
<feature type="transmembrane region" description="Helical" evidence="2">
    <location>
        <begin position="59"/>
        <end position="79"/>
    </location>
</feature>
<dbReference type="InterPro" id="IPR007730">
    <property type="entry name" value="SPOR-like_dom"/>
</dbReference>
<dbReference type="EMBL" id="BKAJ01000042">
    <property type="protein sequence ID" value="GEP55660.1"/>
    <property type="molecule type" value="Genomic_DNA"/>
</dbReference>
<evidence type="ECO:0000313" key="4">
    <source>
        <dbReference type="EMBL" id="GEP55660.1"/>
    </source>
</evidence>
<keyword evidence="5" id="KW-1185">Reference proteome</keyword>
<dbReference type="InterPro" id="IPR036680">
    <property type="entry name" value="SPOR-like_sf"/>
</dbReference>
<evidence type="ECO:0000256" key="1">
    <source>
        <dbReference type="SAM" id="MobiDB-lite"/>
    </source>
</evidence>
<dbReference type="PROSITE" id="PS51724">
    <property type="entry name" value="SPOR"/>
    <property type="match status" value="1"/>
</dbReference>
<dbReference type="Gene3D" id="3.30.70.1070">
    <property type="entry name" value="Sporulation related repeat"/>
    <property type="match status" value="1"/>
</dbReference>
<keyword evidence="2" id="KW-0472">Membrane</keyword>
<keyword evidence="2" id="KW-1133">Transmembrane helix</keyword>
<feature type="compositionally biased region" description="Low complexity" evidence="1">
    <location>
        <begin position="179"/>
        <end position="196"/>
    </location>
</feature>
<dbReference type="Pfam" id="PF05036">
    <property type="entry name" value="SPOR"/>
    <property type="match status" value="1"/>
</dbReference>
<gene>
    <name evidence="4" type="ORF">RSO01_28260</name>
</gene>
<evidence type="ECO:0000313" key="5">
    <source>
        <dbReference type="Proteomes" id="UP000321058"/>
    </source>
</evidence>
<name>A0A512N9K7_9HYPH</name>
<feature type="compositionally biased region" description="Low complexity" evidence="1">
    <location>
        <begin position="146"/>
        <end position="155"/>
    </location>
</feature>
<feature type="region of interest" description="Disordered" evidence="1">
    <location>
        <begin position="1"/>
        <end position="47"/>
    </location>
</feature>
<keyword evidence="2" id="KW-0812">Transmembrane</keyword>
<feature type="domain" description="SPOR" evidence="3">
    <location>
        <begin position="217"/>
        <end position="303"/>
    </location>
</feature>